<proteinExistence type="predicted"/>
<dbReference type="PROSITE" id="PS51257">
    <property type="entry name" value="PROKAR_LIPOPROTEIN"/>
    <property type="match status" value="1"/>
</dbReference>
<gene>
    <name evidence="2" type="ORF">SAMN04488522_10950</name>
</gene>
<sequence length="344" mass="38918">MNHKYSLASLYMLFMGLAVMMTAACKKNLPDDRLPLGADAVFTTFTYSPVLGRNTLFTNNFNSGQGSGLPLSFKIINLRKRDGSAAPELTENFPVSVWRKPYMGDEKSLEEIEAKRAIENHPLFEIREHSGQFLMWANSSSSFIKSRPDSGYVFDVEVSNSGGRRYFRDFKLIPYRERAYEPSNLDPITGQAQSVAVHPSFTQGLSGERTSSFIGPGDIDVYFKKINTSGKSLSFKFVDSLYKPIDPNKFSKTKWESLVHGFNMVKTNESVKYDVPYPIPAIAFPTIYTNPGGTQARAVFRYERQGFGNQLIQAAIGFDFNIYEKGDWEVTFRFTRESPKFTND</sequence>
<evidence type="ECO:0008006" key="4">
    <source>
        <dbReference type="Google" id="ProtNLM"/>
    </source>
</evidence>
<dbReference type="InterPro" id="IPR032173">
    <property type="entry name" value="DUF5007"/>
</dbReference>
<dbReference type="OrthoDB" id="737630at2"/>
<dbReference type="EMBL" id="FQUQ01000009">
    <property type="protein sequence ID" value="SHG98035.1"/>
    <property type="molecule type" value="Genomic_DNA"/>
</dbReference>
<protein>
    <recommendedName>
        <fullName evidence="4">DUF5007 domain-containing protein</fullName>
    </recommendedName>
</protein>
<name>A0A1M5P8K2_9SPHI</name>
<dbReference type="Proteomes" id="UP000184287">
    <property type="component" value="Unassembled WGS sequence"/>
</dbReference>
<dbReference type="AlphaFoldDB" id="A0A1M5P8K2"/>
<dbReference type="RefSeq" id="WP_073238588.1">
    <property type="nucleotide sequence ID" value="NZ_FQUQ01000009.1"/>
</dbReference>
<feature type="chain" id="PRO_5012725579" description="DUF5007 domain-containing protein" evidence="1">
    <location>
        <begin position="24"/>
        <end position="344"/>
    </location>
</feature>
<organism evidence="2 3">
    <name type="scientific">Pedobacter caeni</name>
    <dbReference type="NCBI Taxonomy" id="288992"/>
    <lineage>
        <taxon>Bacteria</taxon>
        <taxon>Pseudomonadati</taxon>
        <taxon>Bacteroidota</taxon>
        <taxon>Sphingobacteriia</taxon>
        <taxon>Sphingobacteriales</taxon>
        <taxon>Sphingobacteriaceae</taxon>
        <taxon>Pedobacter</taxon>
    </lineage>
</organism>
<evidence type="ECO:0000256" key="1">
    <source>
        <dbReference type="SAM" id="SignalP"/>
    </source>
</evidence>
<keyword evidence="1" id="KW-0732">Signal</keyword>
<evidence type="ECO:0000313" key="2">
    <source>
        <dbReference type="EMBL" id="SHG98035.1"/>
    </source>
</evidence>
<accession>A0A1M5P8K2</accession>
<feature type="signal peptide" evidence="1">
    <location>
        <begin position="1"/>
        <end position="23"/>
    </location>
</feature>
<keyword evidence="3" id="KW-1185">Reference proteome</keyword>
<reference evidence="3" key="1">
    <citation type="submission" date="2016-11" db="EMBL/GenBank/DDBJ databases">
        <authorList>
            <person name="Varghese N."/>
            <person name="Submissions S."/>
        </authorList>
    </citation>
    <scope>NUCLEOTIDE SEQUENCE [LARGE SCALE GENOMIC DNA]</scope>
    <source>
        <strain evidence="3">DSM 16990</strain>
    </source>
</reference>
<dbReference type="STRING" id="288992.SAMN04488522_10950"/>
<dbReference type="Pfam" id="PF16398">
    <property type="entry name" value="DUF5007"/>
    <property type="match status" value="1"/>
</dbReference>
<evidence type="ECO:0000313" key="3">
    <source>
        <dbReference type="Proteomes" id="UP000184287"/>
    </source>
</evidence>